<dbReference type="AlphaFoldDB" id="A0A432PIG0"/>
<feature type="region of interest" description="Disordered" evidence="1">
    <location>
        <begin position="27"/>
        <end position="55"/>
    </location>
</feature>
<organism evidence="2 3">
    <name type="scientific">Rhizobium vallis</name>
    <dbReference type="NCBI Taxonomy" id="634290"/>
    <lineage>
        <taxon>Bacteria</taxon>
        <taxon>Pseudomonadati</taxon>
        <taxon>Pseudomonadota</taxon>
        <taxon>Alphaproteobacteria</taxon>
        <taxon>Hyphomicrobiales</taxon>
        <taxon>Rhizobiaceae</taxon>
        <taxon>Rhizobium/Agrobacterium group</taxon>
        <taxon>Rhizobium</taxon>
    </lineage>
</organism>
<dbReference type="EMBL" id="RJTH01000006">
    <property type="protein sequence ID" value="RUM23895.1"/>
    <property type="molecule type" value="Genomic_DNA"/>
</dbReference>
<name>A0A432PIG0_9HYPH</name>
<gene>
    <name evidence="2" type="ORF">EFQ99_18085</name>
</gene>
<proteinExistence type="predicted"/>
<evidence type="ECO:0000313" key="2">
    <source>
        <dbReference type="EMBL" id="RUM23895.1"/>
    </source>
</evidence>
<accession>A0A432PIG0</accession>
<feature type="compositionally biased region" description="Basic and acidic residues" evidence="1">
    <location>
        <begin position="45"/>
        <end position="55"/>
    </location>
</feature>
<evidence type="ECO:0000313" key="3">
    <source>
        <dbReference type="Proteomes" id="UP000278823"/>
    </source>
</evidence>
<dbReference type="RefSeq" id="WP_126922367.1">
    <property type="nucleotide sequence ID" value="NZ_ML133691.1"/>
</dbReference>
<sequence length="167" mass="18544">MIYADDAIIRAASAKSLRLAGFGASSAAMSAPSGATPQSRPTSGRYERVRRETVDEKKARAEEELKHRRDRAAFTANKRRYLGRQIDFDLPAPITVGRNTFRSVRVRCGVSLDFLGELSKHPLVEDPIQEIDGDLKIAKERTTTDVSRKGARMHVGEAFVSEIDLRS</sequence>
<evidence type="ECO:0000256" key="1">
    <source>
        <dbReference type="SAM" id="MobiDB-lite"/>
    </source>
</evidence>
<dbReference type="Proteomes" id="UP000278823">
    <property type="component" value="Unassembled WGS sequence"/>
</dbReference>
<reference evidence="3" key="1">
    <citation type="submission" date="2018-11" db="EMBL/GenBank/DDBJ databases">
        <title>Rhizobium chutanense sp. nov., isolated from root nodules of Phaseolus vulgaris in China.</title>
        <authorList>
            <person name="Huo Y."/>
        </authorList>
    </citation>
    <scope>NUCLEOTIDE SEQUENCE [LARGE SCALE GENOMIC DNA]</scope>
    <source>
        <strain evidence="3">CCBAU 65647</strain>
    </source>
</reference>
<comment type="caution">
    <text evidence="2">The sequence shown here is derived from an EMBL/GenBank/DDBJ whole genome shotgun (WGS) entry which is preliminary data.</text>
</comment>
<keyword evidence="3" id="KW-1185">Reference proteome</keyword>
<dbReference type="OrthoDB" id="8400502at2"/>
<protein>
    <submittedName>
        <fullName evidence="2">Uncharacterized protein</fullName>
    </submittedName>
</protein>